<proteinExistence type="predicted"/>
<dbReference type="SUPFAM" id="SSF56672">
    <property type="entry name" value="DNA/RNA polymerases"/>
    <property type="match status" value="1"/>
</dbReference>
<dbReference type="STRING" id="35722.A0A0B7NKC8"/>
<evidence type="ECO:0000259" key="1">
    <source>
        <dbReference type="PROSITE" id="PS50878"/>
    </source>
</evidence>
<dbReference type="InterPro" id="IPR000477">
    <property type="entry name" value="RT_dom"/>
</dbReference>
<dbReference type="InterPro" id="IPR043502">
    <property type="entry name" value="DNA/RNA_pol_sf"/>
</dbReference>
<dbReference type="InterPro" id="IPR043128">
    <property type="entry name" value="Rev_trsase/Diguanyl_cyclase"/>
</dbReference>
<protein>
    <recommendedName>
        <fullName evidence="1">Reverse transcriptase domain-containing protein</fullName>
    </recommendedName>
</protein>
<dbReference type="PANTHER" id="PTHR33064">
    <property type="entry name" value="POL PROTEIN"/>
    <property type="match status" value="1"/>
</dbReference>
<dbReference type="Pfam" id="PF17919">
    <property type="entry name" value="RT_RNaseH_2"/>
    <property type="match status" value="1"/>
</dbReference>
<dbReference type="EMBL" id="LN732163">
    <property type="protein sequence ID" value="CEP15388.1"/>
    <property type="molecule type" value="Genomic_DNA"/>
</dbReference>
<dbReference type="InterPro" id="IPR041577">
    <property type="entry name" value="RT_RNaseH_2"/>
</dbReference>
<dbReference type="Pfam" id="PF00078">
    <property type="entry name" value="RVT_1"/>
    <property type="match status" value="1"/>
</dbReference>
<dbReference type="Gene3D" id="3.10.10.10">
    <property type="entry name" value="HIV Type 1 Reverse Transcriptase, subunit A, domain 1"/>
    <property type="match status" value="1"/>
</dbReference>
<reference evidence="2 3" key="1">
    <citation type="submission" date="2014-09" db="EMBL/GenBank/DDBJ databases">
        <authorList>
            <person name="Ellenberger Sabrina"/>
        </authorList>
    </citation>
    <scope>NUCLEOTIDE SEQUENCE [LARGE SCALE GENOMIC DNA]</scope>
    <source>
        <strain evidence="2 3">CBS 412.66</strain>
    </source>
</reference>
<sequence>MVYLFSLLKNARYYNVLDALKGFWQLPFSVSCRDLSGFSTTISCLRWTRLPMGMKSSPMVWQAEKMDEIFHEEMYRHFLCYIDDVLTYSDTFEAHLVHLEGILRKCQHAGLSLSIAKCKIIEYTEVKPLEYMVNREGLKMDPAKIQRIVDWPVPRNTTEVNWFIGVIQFYRRFLPKLSEKVVIINNLRKRGVKFEWTPEHEANFQECKEVLIITDSIMRHPDFERKFILLCDASNIAIAGALARTS</sequence>
<dbReference type="Proteomes" id="UP000054107">
    <property type="component" value="Unassembled WGS sequence"/>
</dbReference>
<accession>A0A0B7NKC8</accession>
<dbReference type="Gene3D" id="3.30.70.270">
    <property type="match status" value="2"/>
</dbReference>
<evidence type="ECO:0000313" key="2">
    <source>
        <dbReference type="EMBL" id="CEP15388.1"/>
    </source>
</evidence>
<organism evidence="2 3">
    <name type="scientific">Parasitella parasitica</name>
    <dbReference type="NCBI Taxonomy" id="35722"/>
    <lineage>
        <taxon>Eukaryota</taxon>
        <taxon>Fungi</taxon>
        <taxon>Fungi incertae sedis</taxon>
        <taxon>Mucoromycota</taxon>
        <taxon>Mucoromycotina</taxon>
        <taxon>Mucoromycetes</taxon>
        <taxon>Mucorales</taxon>
        <taxon>Mucorineae</taxon>
        <taxon>Mucoraceae</taxon>
        <taxon>Parasitella</taxon>
    </lineage>
</organism>
<name>A0A0B7NKC8_9FUNG</name>
<dbReference type="OrthoDB" id="2290343at2759"/>
<dbReference type="InterPro" id="IPR051320">
    <property type="entry name" value="Viral_Replic_Matur_Polypro"/>
</dbReference>
<dbReference type="AlphaFoldDB" id="A0A0B7NKC8"/>
<gene>
    <name evidence="2" type="primary">PARPA_09600.1 scaffold 37239</name>
</gene>
<dbReference type="CDD" id="cd01647">
    <property type="entry name" value="RT_LTR"/>
    <property type="match status" value="1"/>
</dbReference>
<dbReference type="PANTHER" id="PTHR33064:SF37">
    <property type="entry name" value="RIBONUCLEASE H"/>
    <property type="match status" value="1"/>
</dbReference>
<evidence type="ECO:0000313" key="3">
    <source>
        <dbReference type="Proteomes" id="UP000054107"/>
    </source>
</evidence>
<keyword evidence="3" id="KW-1185">Reference proteome</keyword>
<dbReference type="PROSITE" id="PS50878">
    <property type="entry name" value="RT_POL"/>
    <property type="match status" value="1"/>
</dbReference>
<feature type="domain" description="Reverse transcriptase" evidence="1">
    <location>
        <begin position="1"/>
        <end position="140"/>
    </location>
</feature>
<dbReference type="FunFam" id="3.30.70.270:FF:000020">
    <property type="entry name" value="Transposon Tf2-6 polyprotein-like Protein"/>
    <property type="match status" value="1"/>
</dbReference>